<name>A0A6J4TIW7_9ACTN</name>
<keyword evidence="10" id="KW-0479">Metal-binding</keyword>
<feature type="transmembrane region" description="Helical" evidence="10">
    <location>
        <begin position="59"/>
        <end position="79"/>
    </location>
</feature>
<evidence type="ECO:0000313" key="11">
    <source>
        <dbReference type="EMBL" id="CAA9523643.1"/>
    </source>
</evidence>
<keyword evidence="6 10" id="KW-0407">Ion channel</keyword>
<evidence type="ECO:0000256" key="10">
    <source>
        <dbReference type="HAMAP-Rule" id="MF_00454"/>
    </source>
</evidence>
<feature type="binding site" evidence="10">
    <location>
        <position position="65"/>
    </location>
    <ligand>
        <name>Na(+)</name>
        <dbReference type="ChEBI" id="CHEBI:29101"/>
        <note>structural</note>
    </ligand>
</feature>
<reference evidence="11" key="1">
    <citation type="submission" date="2020-02" db="EMBL/GenBank/DDBJ databases">
        <authorList>
            <person name="Meier V. D."/>
        </authorList>
    </citation>
    <scope>NUCLEOTIDE SEQUENCE</scope>
    <source>
        <strain evidence="11">AVDCRST_MAG85</strain>
    </source>
</reference>
<evidence type="ECO:0000256" key="1">
    <source>
        <dbReference type="ARBA" id="ARBA00004651"/>
    </source>
</evidence>
<protein>
    <recommendedName>
        <fullName evidence="10">Fluoride-specific ion channel FluC</fullName>
    </recommendedName>
</protein>
<evidence type="ECO:0000256" key="8">
    <source>
        <dbReference type="ARBA" id="ARBA00035585"/>
    </source>
</evidence>
<dbReference type="GO" id="GO:0140114">
    <property type="term" value="P:cellular detoxification of fluoride"/>
    <property type="evidence" value="ECO:0007669"/>
    <property type="project" value="UniProtKB-UniRule"/>
</dbReference>
<comment type="function">
    <text evidence="9 10">Fluoride-specific ion channel. Important for reducing fluoride concentration in the cell, thus reducing its toxicity.</text>
</comment>
<evidence type="ECO:0000256" key="9">
    <source>
        <dbReference type="ARBA" id="ARBA00049940"/>
    </source>
</evidence>
<dbReference type="AlphaFoldDB" id="A0A6J4TIW7"/>
<evidence type="ECO:0000256" key="3">
    <source>
        <dbReference type="ARBA" id="ARBA00022692"/>
    </source>
</evidence>
<organism evidence="11">
    <name type="scientific">uncultured Solirubrobacteraceae bacterium</name>
    <dbReference type="NCBI Taxonomy" id="1162706"/>
    <lineage>
        <taxon>Bacteria</taxon>
        <taxon>Bacillati</taxon>
        <taxon>Actinomycetota</taxon>
        <taxon>Thermoleophilia</taxon>
        <taxon>Solirubrobacterales</taxon>
        <taxon>Solirubrobacteraceae</taxon>
        <taxon>environmental samples</taxon>
    </lineage>
</organism>
<evidence type="ECO:0000256" key="6">
    <source>
        <dbReference type="ARBA" id="ARBA00023303"/>
    </source>
</evidence>
<accession>A0A6J4TIW7</accession>
<gene>
    <name evidence="10" type="primary">fluC</name>
    <name evidence="10" type="synonym">crcB</name>
    <name evidence="11" type="ORF">AVDCRST_MAG85-3047</name>
</gene>
<evidence type="ECO:0000256" key="5">
    <source>
        <dbReference type="ARBA" id="ARBA00023136"/>
    </source>
</evidence>
<comment type="catalytic activity">
    <reaction evidence="8">
        <text>fluoride(in) = fluoride(out)</text>
        <dbReference type="Rhea" id="RHEA:76159"/>
        <dbReference type="ChEBI" id="CHEBI:17051"/>
    </reaction>
    <physiologicalReaction direction="left-to-right" evidence="8">
        <dbReference type="Rhea" id="RHEA:76160"/>
    </physiologicalReaction>
</comment>
<dbReference type="EMBL" id="CADCVT010000339">
    <property type="protein sequence ID" value="CAA9523643.1"/>
    <property type="molecule type" value="Genomic_DNA"/>
</dbReference>
<dbReference type="GO" id="GO:0005886">
    <property type="term" value="C:plasma membrane"/>
    <property type="evidence" value="ECO:0007669"/>
    <property type="project" value="UniProtKB-SubCell"/>
</dbReference>
<evidence type="ECO:0000256" key="2">
    <source>
        <dbReference type="ARBA" id="ARBA00022475"/>
    </source>
</evidence>
<keyword evidence="3 10" id="KW-0812">Transmembrane</keyword>
<dbReference type="PANTHER" id="PTHR28259:SF1">
    <property type="entry name" value="FLUORIDE EXPORT PROTEIN 1-RELATED"/>
    <property type="match status" value="1"/>
</dbReference>
<proteinExistence type="inferred from homology"/>
<dbReference type="Pfam" id="PF02537">
    <property type="entry name" value="CRCB"/>
    <property type="match status" value="1"/>
</dbReference>
<keyword evidence="4 10" id="KW-1133">Transmembrane helix</keyword>
<keyword evidence="10" id="KW-0915">Sodium</keyword>
<feature type="transmembrane region" description="Helical" evidence="10">
    <location>
        <begin position="26"/>
        <end position="47"/>
    </location>
</feature>
<evidence type="ECO:0000256" key="4">
    <source>
        <dbReference type="ARBA" id="ARBA00022989"/>
    </source>
</evidence>
<dbReference type="GO" id="GO:0046872">
    <property type="term" value="F:metal ion binding"/>
    <property type="evidence" value="ECO:0007669"/>
    <property type="project" value="UniProtKB-KW"/>
</dbReference>
<sequence length="115" mass="11342">MAVLLIAVAGAAGVLARYGIGQLTPSLWATFAVNVAGSFAVGLLVHLGRDWSSEARDAVGIGFLGGFTTFSTFTVQAVLETDGGRPGLAALYVGASVGVGLAAASAGYLAGRAIA</sequence>
<keyword evidence="2 10" id="KW-1003">Cell membrane</keyword>
<dbReference type="HAMAP" id="MF_00454">
    <property type="entry name" value="FluC"/>
    <property type="match status" value="1"/>
</dbReference>
<dbReference type="GO" id="GO:0062054">
    <property type="term" value="F:fluoride channel activity"/>
    <property type="evidence" value="ECO:0007669"/>
    <property type="project" value="UniProtKB-UniRule"/>
</dbReference>
<feature type="binding site" evidence="10">
    <location>
        <position position="68"/>
    </location>
    <ligand>
        <name>Na(+)</name>
        <dbReference type="ChEBI" id="CHEBI:29101"/>
        <note>structural</note>
    </ligand>
</feature>
<keyword evidence="10" id="KW-0813">Transport</keyword>
<dbReference type="InterPro" id="IPR003691">
    <property type="entry name" value="FluC"/>
</dbReference>
<evidence type="ECO:0000256" key="7">
    <source>
        <dbReference type="ARBA" id="ARBA00035120"/>
    </source>
</evidence>
<comment type="similarity">
    <text evidence="7 10">Belongs to the fluoride channel Fluc/FEX (TC 1.A.43) family.</text>
</comment>
<comment type="subcellular location">
    <subcellularLocation>
        <location evidence="1 10">Cell membrane</location>
        <topology evidence="1 10">Multi-pass membrane protein</topology>
    </subcellularLocation>
</comment>
<keyword evidence="10" id="KW-0406">Ion transport</keyword>
<dbReference type="PANTHER" id="PTHR28259">
    <property type="entry name" value="FLUORIDE EXPORT PROTEIN 1-RELATED"/>
    <property type="match status" value="1"/>
</dbReference>
<comment type="activity regulation">
    <text evidence="10">Na(+) is not transported, but it plays an essential structural role and its presence is essential for fluoride channel function.</text>
</comment>
<keyword evidence="5 10" id="KW-0472">Membrane</keyword>
<feature type="transmembrane region" description="Helical" evidence="10">
    <location>
        <begin position="91"/>
        <end position="111"/>
    </location>
</feature>